<dbReference type="Gene3D" id="3.30.1330.10">
    <property type="entry name" value="PurM-like, N-terminal domain"/>
    <property type="match status" value="1"/>
</dbReference>
<evidence type="ECO:0000259" key="2">
    <source>
        <dbReference type="Pfam" id="PF00586"/>
    </source>
</evidence>
<feature type="domain" description="PurM-like C-terminal" evidence="3">
    <location>
        <begin position="172"/>
        <end position="324"/>
    </location>
</feature>
<organism evidence="4 5">
    <name type="scientific">Barnesiella intestinihominis YIT 11860</name>
    <dbReference type="NCBI Taxonomy" id="742726"/>
    <lineage>
        <taxon>Bacteria</taxon>
        <taxon>Pseudomonadati</taxon>
        <taxon>Bacteroidota</taxon>
        <taxon>Bacteroidia</taxon>
        <taxon>Bacteroidales</taxon>
        <taxon>Barnesiellaceae</taxon>
        <taxon>Barnesiella</taxon>
    </lineage>
</organism>
<dbReference type="SUPFAM" id="SSF55326">
    <property type="entry name" value="PurM N-terminal domain-like"/>
    <property type="match status" value="1"/>
</dbReference>
<dbReference type="STRING" id="742726.HMPREF9448_01926"/>
<dbReference type="Gene3D" id="3.90.650.10">
    <property type="entry name" value="PurM-like C-terminal domain"/>
    <property type="match status" value="1"/>
</dbReference>
<evidence type="ECO:0000256" key="1">
    <source>
        <dbReference type="ARBA" id="ARBA00006243"/>
    </source>
</evidence>
<dbReference type="PANTHER" id="PTHR30303">
    <property type="entry name" value="HYDROGENASE ISOENZYMES FORMATION PROTEIN HYPE"/>
    <property type="match status" value="1"/>
</dbReference>
<dbReference type="eggNOG" id="COG0309">
    <property type="taxonomic scope" value="Bacteria"/>
</dbReference>
<accession>K0WVI6</accession>
<name>K0WVI6_9BACT</name>
<comment type="similarity">
    <text evidence="1">Belongs to the HypE family.</text>
</comment>
<dbReference type="Pfam" id="PF02769">
    <property type="entry name" value="AIRS_C"/>
    <property type="match status" value="1"/>
</dbReference>
<dbReference type="InterPro" id="IPR036921">
    <property type="entry name" value="PurM-like_N_sf"/>
</dbReference>
<dbReference type="Pfam" id="PF00586">
    <property type="entry name" value="AIRS"/>
    <property type="match status" value="1"/>
</dbReference>
<gene>
    <name evidence="4" type="ORF">HMPREF9448_01926</name>
</gene>
<dbReference type="GO" id="GO:0051604">
    <property type="term" value="P:protein maturation"/>
    <property type="evidence" value="ECO:0007669"/>
    <property type="project" value="TreeGrafter"/>
</dbReference>
<dbReference type="GeneID" id="77849150"/>
<dbReference type="Proteomes" id="UP000006044">
    <property type="component" value="Unassembled WGS sequence"/>
</dbReference>
<dbReference type="PANTHER" id="PTHR30303:SF0">
    <property type="entry name" value="CARBAMOYL DEHYDRATASE HYPE"/>
    <property type="match status" value="1"/>
</dbReference>
<proteinExistence type="inferred from homology"/>
<feature type="domain" description="PurM-like N-terminal" evidence="2">
    <location>
        <begin position="48"/>
        <end position="160"/>
    </location>
</feature>
<sequence length="346" mass="37092">MNLPDCPTPTQKYDRIVMAHGGGGRMTSRLIEKIFYPAFQNKWLEQAHDGATLNLPSARIAITTDSFVVDPLFFPGGNIGDLAINGTVNDLLCCGATPLYLSAGFILEEGLPIETLKQIVQTMRKAAGKAGVSIVTGDTKVVEHGKCDKIFINTTGVGIVPENIDIGLHRIKKGDAVIVTGDIGNHGICILSTRDSLGFETSIQSDTAALTQIVSNLLAGVPDVHILRDPTRGGLSSTLNEIAEGANVTIAIDENELPISSSVNAACDLLGLDPLYVANEGIMLVFLPDEYAERALQIIRSDIHGKNARIIGHVTEDRHPEVILKLSLGQTRILDMLSGEQLPRIC</sequence>
<dbReference type="InterPro" id="IPR010918">
    <property type="entry name" value="PurM-like_C_dom"/>
</dbReference>
<evidence type="ECO:0000313" key="4">
    <source>
        <dbReference type="EMBL" id="EJZ63277.1"/>
    </source>
</evidence>
<dbReference type="PIRSF" id="PIRSF005644">
    <property type="entry name" value="Hdrgns_mtr_HypE"/>
    <property type="match status" value="1"/>
</dbReference>
<dbReference type="InterPro" id="IPR011854">
    <property type="entry name" value="HypE"/>
</dbReference>
<dbReference type="SUPFAM" id="SSF56042">
    <property type="entry name" value="PurM C-terminal domain-like"/>
    <property type="match status" value="1"/>
</dbReference>
<dbReference type="HOGENOM" id="CLU_049733_0_0_10"/>
<keyword evidence="5" id="KW-1185">Reference proteome</keyword>
<dbReference type="CDD" id="cd02197">
    <property type="entry name" value="HypE"/>
    <property type="match status" value="1"/>
</dbReference>
<dbReference type="AlphaFoldDB" id="K0WVI6"/>
<dbReference type="InterPro" id="IPR036676">
    <property type="entry name" value="PurM-like_C_sf"/>
</dbReference>
<dbReference type="InterPro" id="IPR016188">
    <property type="entry name" value="PurM-like_N"/>
</dbReference>
<dbReference type="NCBIfam" id="TIGR02124">
    <property type="entry name" value="hypE"/>
    <property type="match status" value="1"/>
</dbReference>
<dbReference type="OrthoDB" id="9801934at2"/>
<dbReference type="PATRIC" id="fig|742726.3.peg.2023"/>
<evidence type="ECO:0000259" key="3">
    <source>
        <dbReference type="Pfam" id="PF02769"/>
    </source>
</evidence>
<dbReference type="RefSeq" id="WP_008862335.1">
    <property type="nucleotide sequence ID" value="NZ_JH815205.1"/>
</dbReference>
<comment type="caution">
    <text evidence="4">The sequence shown here is derived from an EMBL/GenBank/DDBJ whole genome shotgun (WGS) entry which is preliminary data.</text>
</comment>
<protein>
    <submittedName>
        <fullName evidence="4">Hydrogenase expression/formation protein HypE</fullName>
    </submittedName>
</protein>
<dbReference type="EMBL" id="ADLE01000014">
    <property type="protein sequence ID" value="EJZ63277.1"/>
    <property type="molecule type" value="Genomic_DNA"/>
</dbReference>
<evidence type="ECO:0000313" key="5">
    <source>
        <dbReference type="Proteomes" id="UP000006044"/>
    </source>
</evidence>
<reference evidence="4 5" key="1">
    <citation type="submission" date="2012-08" db="EMBL/GenBank/DDBJ databases">
        <title>The Genome Sequence of Barnesiella intestinihominis YIT 11860.</title>
        <authorList>
            <consortium name="The Broad Institute Genome Sequencing Platform"/>
            <person name="Earl A."/>
            <person name="Ward D."/>
            <person name="Feldgarden M."/>
            <person name="Gevers D."/>
            <person name="Morotomi M."/>
            <person name="Walker B."/>
            <person name="Young S.K."/>
            <person name="Zeng Q."/>
            <person name="Gargeya S."/>
            <person name="Fitzgerald M."/>
            <person name="Haas B."/>
            <person name="Abouelleil A."/>
            <person name="Alvarado L."/>
            <person name="Arachchi H.M."/>
            <person name="Berlin A.M."/>
            <person name="Chapman S.B."/>
            <person name="Goldberg J."/>
            <person name="Griggs A."/>
            <person name="Gujja S."/>
            <person name="Hansen M."/>
            <person name="Howarth C."/>
            <person name="Imamovic A."/>
            <person name="Larimer J."/>
            <person name="McCowen C."/>
            <person name="Montmayeur A."/>
            <person name="Murphy C."/>
            <person name="Neiman D."/>
            <person name="Pearson M."/>
            <person name="Priest M."/>
            <person name="Roberts A."/>
            <person name="Saif S."/>
            <person name="Shea T."/>
            <person name="Sisk P."/>
            <person name="Sykes S."/>
            <person name="Wortman J."/>
            <person name="Nusbaum C."/>
            <person name="Birren B."/>
        </authorList>
    </citation>
    <scope>NUCLEOTIDE SEQUENCE [LARGE SCALE GENOMIC DNA]</scope>
    <source>
        <strain evidence="4 5">YIT 11860</strain>
    </source>
</reference>